<evidence type="ECO:0000256" key="4">
    <source>
        <dbReference type="SAM" id="MobiDB-lite"/>
    </source>
</evidence>
<sequence>MTVAGEAGLLELMAGRLAKDDLTPRAAELVLAACRGDAALERTLAGAPSPDEAPRERTDGPGQGIFVSEIRVRGFRGIGPQARLPLAPGPGLTVVTGRNGSGKSSFAEAAELALTGYNARWTRARHDVWKQGWRNLHQNDTAVELDLVQACQVNRTTIRRQWAPQDDLARGEWTQDDQPFDAGRWHEALETFRPFLPYSELGTVLDAQPEDLYEAMHRLLGLEAITEAQQALAEHRKRLAEIVARPHDRRERVRAELLASQDERARRAAALLGGDSPDLDAIADLALGAEVGSGTNLLHQIMDVALPPDEEVDRVRETLDLALGAVTAVATANAQDSLRCSEILRLAIQLQESAKDSHRDQTCPVCDLGRLDGIWLGKAKERAEHLARAAAELHEAADRLDLAVGATRALCVPVPEVLTEAQGVLDTTTALQAWQAWEDCVSIDDPVRLRQDVFERYTSLVQAVDQLKSVAREQIERRDLVWRPMAIALFEWHSQAQQAIADAEVLADVTEAENWIRKTAATLRSERIAPFAKESQRIWQRLRQQSNVDLGAVRLGGARNVELDVSVDGVSNSALAVMSQGELHSLGLALFLPRAMVDESPFRFVVIDDPVQAMDPSKVDGLAQVLADVGLTRQVVVFTHDERLVEALRRLRLPATVWEVCRGEESVVQVRLADDPVGRCLGDARAMRIDEDLPDALRAELVASCCRAALEAAAHARFRRERLGRGVPHAEVERVLECALTTRQKLALAVLDDLAEPSKLLPHLEEVVGSWAVDLLLACRVGGESGDLDVLIRDTELLAGWLQR</sequence>
<feature type="region of interest" description="Disordered" evidence="4">
    <location>
        <begin position="44"/>
        <end position="63"/>
    </location>
</feature>
<protein>
    <recommendedName>
        <fullName evidence="3">Nuclease SbcCD subunit C</fullName>
    </recommendedName>
</protein>
<dbReference type="InterPro" id="IPR027417">
    <property type="entry name" value="P-loop_NTPase"/>
</dbReference>
<dbReference type="Gene3D" id="3.40.50.300">
    <property type="entry name" value="P-loop containing nucleotide triphosphate hydrolases"/>
    <property type="match status" value="2"/>
</dbReference>
<dbReference type="EMBL" id="BMNC01000026">
    <property type="protein sequence ID" value="GGN27775.1"/>
    <property type="molecule type" value="Genomic_DNA"/>
</dbReference>
<evidence type="ECO:0000256" key="3">
    <source>
        <dbReference type="ARBA" id="ARBA00013368"/>
    </source>
</evidence>
<comment type="caution">
    <text evidence="6">The sequence shown here is derived from an EMBL/GenBank/DDBJ whole genome shotgun (WGS) entry which is preliminary data.</text>
</comment>
<comment type="similarity">
    <text evidence="1">Belongs to the SMC family. SbcC subfamily.</text>
</comment>
<dbReference type="SUPFAM" id="SSF52540">
    <property type="entry name" value="P-loop containing nucleoside triphosphate hydrolases"/>
    <property type="match status" value="1"/>
</dbReference>
<evidence type="ECO:0000313" key="6">
    <source>
        <dbReference type="EMBL" id="GGN27775.1"/>
    </source>
</evidence>
<gene>
    <name evidence="6" type="ORF">GCM10011609_83360</name>
</gene>
<evidence type="ECO:0000259" key="5">
    <source>
        <dbReference type="Pfam" id="PF02463"/>
    </source>
</evidence>
<organism evidence="6 7">
    <name type="scientific">Lentzea pudingi</name>
    <dbReference type="NCBI Taxonomy" id="1789439"/>
    <lineage>
        <taxon>Bacteria</taxon>
        <taxon>Bacillati</taxon>
        <taxon>Actinomycetota</taxon>
        <taxon>Actinomycetes</taxon>
        <taxon>Pseudonocardiales</taxon>
        <taxon>Pseudonocardiaceae</taxon>
        <taxon>Lentzea</taxon>
    </lineage>
</organism>
<comment type="subunit">
    <text evidence="2">Heterodimer of SbcC and SbcD.</text>
</comment>
<dbReference type="InterPro" id="IPR003395">
    <property type="entry name" value="RecF/RecN/SMC_N"/>
</dbReference>
<evidence type="ECO:0000256" key="2">
    <source>
        <dbReference type="ARBA" id="ARBA00011322"/>
    </source>
</evidence>
<dbReference type="PANTHER" id="PTHR32114:SF2">
    <property type="entry name" value="ABC TRANSPORTER ABCH.3"/>
    <property type="match status" value="1"/>
</dbReference>
<dbReference type="Pfam" id="PF02463">
    <property type="entry name" value="SMC_N"/>
    <property type="match status" value="1"/>
</dbReference>
<evidence type="ECO:0000256" key="1">
    <source>
        <dbReference type="ARBA" id="ARBA00006930"/>
    </source>
</evidence>
<proteinExistence type="inferred from homology"/>
<name>A0ABQ2IUB0_9PSEU</name>
<accession>A0ABQ2IUB0</accession>
<keyword evidence="7" id="KW-1185">Reference proteome</keyword>
<reference evidence="7" key="1">
    <citation type="journal article" date="2019" name="Int. J. Syst. Evol. Microbiol.">
        <title>The Global Catalogue of Microorganisms (GCM) 10K type strain sequencing project: providing services to taxonomists for standard genome sequencing and annotation.</title>
        <authorList>
            <consortium name="The Broad Institute Genomics Platform"/>
            <consortium name="The Broad Institute Genome Sequencing Center for Infectious Disease"/>
            <person name="Wu L."/>
            <person name="Ma J."/>
        </authorList>
    </citation>
    <scope>NUCLEOTIDE SEQUENCE [LARGE SCALE GENOMIC DNA]</scope>
    <source>
        <strain evidence="7">CGMCC 4.7319</strain>
    </source>
</reference>
<evidence type="ECO:0000313" key="7">
    <source>
        <dbReference type="Proteomes" id="UP000597656"/>
    </source>
</evidence>
<feature type="domain" description="RecF/RecN/SMC N-terminal" evidence="5">
    <location>
        <begin position="67"/>
        <end position="650"/>
    </location>
</feature>
<dbReference type="PANTHER" id="PTHR32114">
    <property type="entry name" value="ABC TRANSPORTER ABCH.3"/>
    <property type="match status" value="1"/>
</dbReference>
<dbReference type="Proteomes" id="UP000597656">
    <property type="component" value="Unassembled WGS sequence"/>
</dbReference>